<dbReference type="InterPro" id="IPR002893">
    <property type="entry name" value="Znf_MYND"/>
</dbReference>
<keyword evidence="2 4" id="KW-0863">Zinc-finger</keyword>
<dbReference type="PANTHER" id="PTHR10237">
    <property type="entry name" value="DEFORMED EPIDERMAL AUTOREGULATORY FACTOR 1 HOMOLOG SUPPRESSIN"/>
    <property type="match status" value="1"/>
</dbReference>
<feature type="domain" description="MYND-type" evidence="5">
    <location>
        <begin position="5"/>
        <end position="43"/>
    </location>
</feature>
<dbReference type="Pfam" id="PF01753">
    <property type="entry name" value="zf-MYND"/>
    <property type="match status" value="1"/>
</dbReference>
<proteinExistence type="predicted"/>
<organism evidence="6 7">
    <name type="scientific">Mycena metata</name>
    <dbReference type="NCBI Taxonomy" id="1033252"/>
    <lineage>
        <taxon>Eukaryota</taxon>
        <taxon>Fungi</taxon>
        <taxon>Dikarya</taxon>
        <taxon>Basidiomycota</taxon>
        <taxon>Agaricomycotina</taxon>
        <taxon>Agaricomycetes</taxon>
        <taxon>Agaricomycetidae</taxon>
        <taxon>Agaricales</taxon>
        <taxon>Marasmiineae</taxon>
        <taxon>Mycenaceae</taxon>
        <taxon>Mycena</taxon>
    </lineage>
</organism>
<sequence length="294" mass="33164">MPLACKNCLTSECDLRRCSGCKRVRYCSTECQREHWPKHKQWCSPLEEPDNLGELLMHAAFEDRDFGIILQACFVLHFDLLHIPQFDTPFVAQVHFGIQPVELSDFGKIFTGQSDGTEDDGTEGMLQVNSFETSTHDGAGSIEMWQMWHKSRDNFAGQGLLNAVDGCSVVLIELQYGENRQTLAAVPVFISHQAWGFLEDCRAVFDINIRSCMVVLNNYIRSHKNLLRTDMGPCDIKIIRDARAGLNTPAAKLLRARMASDGIYHLLVKDYPIDGENTENAVHLTIYPRGSMPL</sequence>
<accession>A0AAD7IE11</accession>
<evidence type="ECO:0000256" key="4">
    <source>
        <dbReference type="PROSITE-ProRule" id="PRU00134"/>
    </source>
</evidence>
<protein>
    <recommendedName>
        <fullName evidence="5">MYND-type domain-containing protein</fullName>
    </recommendedName>
</protein>
<dbReference type="Proteomes" id="UP001215598">
    <property type="component" value="Unassembled WGS sequence"/>
</dbReference>
<dbReference type="PANTHER" id="PTHR10237:SF14">
    <property type="entry name" value="MYND-TYPE DOMAIN-CONTAINING PROTEIN"/>
    <property type="match status" value="1"/>
</dbReference>
<evidence type="ECO:0000313" key="6">
    <source>
        <dbReference type="EMBL" id="KAJ7741009.1"/>
    </source>
</evidence>
<evidence type="ECO:0000256" key="2">
    <source>
        <dbReference type="ARBA" id="ARBA00022771"/>
    </source>
</evidence>
<reference evidence="6" key="1">
    <citation type="submission" date="2023-03" db="EMBL/GenBank/DDBJ databases">
        <title>Massive genome expansion in bonnet fungi (Mycena s.s.) driven by repeated elements and novel gene families across ecological guilds.</title>
        <authorList>
            <consortium name="Lawrence Berkeley National Laboratory"/>
            <person name="Harder C.B."/>
            <person name="Miyauchi S."/>
            <person name="Viragh M."/>
            <person name="Kuo A."/>
            <person name="Thoen E."/>
            <person name="Andreopoulos B."/>
            <person name="Lu D."/>
            <person name="Skrede I."/>
            <person name="Drula E."/>
            <person name="Henrissat B."/>
            <person name="Morin E."/>
            <person name="Kohler A."/>
            <person name="Barry K."/>
            <person name="LaButti K."/>
            <person name="Morin E."/>
            <person name="Salamov A."/>
            <person name="Lipzen A."/>
            <person name="Mereny Z."/>
            <person name="Hegedus B."/>
            <person name="Baldrian P."/>
            <person name="Stursova M."/>
            <person name="Weitz H."/>
            <person name="Taylor A."/>
            <person name="Grigoriev I.V."/>
            <person name="Nagy L.G."/>
            <person name="Martin F."/>
            <person name="Kauserud H."/>
        </authorList>
    </citation>
    <scope>NUCLEOTIDE SEQUENCE</scope>
    <source>
        <strain evidence="6">CBHHK182m</strain>
    </source>
</reference>
<evidence type="ECO:0000256" key="1">
    <source>
        <dbReference type="ARBA" id="ARBA00022723"/>
    </source>
</evidence>
<dbReference type="InterPro" id="IPR024119">
    <property type="entry name" value="TF_DEAF-1"/>
</dbReference>
<dbReference type="Gene3D" id="6.10.140.2220">
    <property type="match status" value="1"/>
</dbReference>
<comment type="caution">
    <text evidence="6">The sequence shown here is derived from an EMBL/GenBank/DDBJ whole genome shotgun (WGS) entry which is preliminary data.</text>
</comment>
<dbReference type="GO" id="GO:0000981">
    <property type="term" value="F:DNA-binding transcription factor activity, RNA polymerase II-specific"/>
    <property type="evidence" value="ECO:0007669"/>
    <property type="project" value="TreeGrafter"/>
</dbReference>
<dbReference type="AlphaFoldDB" id="A0AAD7IE11"/>
<dbReference type="PROSITE" id="PS01360">
    <property type="entry name" value="ZF_MYND_1"/>
    <property type="match status" value="1"/>
</dbReference>
<gene>
    <name evidence="6" type="ORF">B0H16DRAFT_1565680</name>
</gene>
<dbReference type="InterPro" id="IPR058518">
    <property type="entry name" value="DUF8205"/>
</dbReference>
<keyword evidence="3" id="KW-0862">Zinc</keyword>
<dbReference type="GO" id="GO:0005634">
    <property type="term" value="C:nucleus"/>
    <property type="evidence" value="ECO:0007669"/>
    <property type="project" value="TreeGrafter"/>
</dbReference>
<dbReference type="GO" id="GO:0008270">
    <property type="term" value="F:zinc ion binding"/>
    <property type="evidence" value="ECO:0007669"/>
    <property type="project" value="UniProtKB-KW"/>
</dbReference>
<evidence type="ECO:0000256" key="3">
    <source>
        <dbReference type="ARBA" id="ARBA00022833"/>
    </source>
</evidence>
<evidence type="ECO:0000313" key="7">
    <source>
        <dbReference type="Proteomes" id="UP001215598"/>
    </source>
</evidence>
<name>A0AAD7IE11_9AGAR</name>
<keyword evidence="7" id="KW-1185">Reference proteome</keyword>
<dbReference type="Pfam" id="PF26632">
    <property type="entry name" value="DUF8205"/>
    <property type="match status" value="1"/>
</dbReference>
<dbReference type="SUPFAM" id="SSF144232">
    <property type="entry name" value="HIT/MYND zinc finger-like"/>
    <property type="match status" value="1"/>
</dbReference>
<dbReference type="EMBL" id="JARKIB010000100">
    <property type="protein sequence ID" value="KAJ7741009.1"/>
    <property type="molecule type" value="Genomic_DNA"/>
</dbReference>
<dbReference type="PROSITE" id="PS50865">
    <property type="entry name" value="ZF_MYND_2"/>
    <property type="match status" value="1"/>
</dbReference>
<keyword evidence="1" id="KW-0479">Metal-binding</keyword>
<evidence type="ECO:0000259" key="5">
    <source>
        <dbReference type="PROSITE" id="PS50865"/>
    </source>
</evidence>